<dbReference type="AlphaFoldDB" id="A0A418WAZ7"/>
<gene>
    <name evidence="1" type="ORF">D3874_09135</name>
</gene>
<proteinExistence type="predicted"/>
<sequence length="93" mass="10205">MNDRQTRAAVALPLIWAELAMASWETIVHRTFLMMTGSCTVEEYQRMTVEKLLALSHSTQILVSGRTGPAAIASALRPWHGPATANAKRLRGS</sequence>
<evidence type="ECO:0000313" key="2">
    <source>
        <dbReference type="Proteomes" id="UP000284605"/>
    </source>
</evidence>
<name>A0A418WAZ7_9PROT</name>
<organism evidence="1 2">
    <name type="scientific">Oleomonas cavernae</name>
    <dbReference type="NCBI Taxonomy" id="2320859"/>
    <lineage>
        <taxon>Bacteria</taxon>
        <taxon>Pseudomonadati</taxon>
        <taxon>Pseudomonadota</taxon>
        <taxon>Alphaproteobacteria</taxon>
        <taxon>Acetobacterales</taxon>
        <taxon>Acetobacteraceae</taxon>
        <taxon>Oleomonas</taxon>
    </lineage>
</organism>
<dbReference type="Proteomes" id="UP000284605">
    <property type="component" value="Unassembled WGS sequence"/>
</dbReference>
<comment type="caution">
    <text evidence="1">The sequence shown here is derived from an EMBL/GenBank/DDBJ whole genome shotgun (WGS) entry which is preliminary data.</text>
</comment>
<accession>A0A418WAZ7</accession>
<dbReference type="EMBL" id="QYUK01000011">
    <property type="protein sequence ID" value="RJF87169.1"/>
    <property type="molecule type" value="Genomic_DNA"/>
</dbReference>
<evidence type="ECO:0000313" key="1">
    <source>
        <dbReference type="EMBL" id="RJF87169.1"/>
    </source>
</evidence>
<reference evidence="1 2" key="1">
    <citation type="submission" date="2018-09" db="EMBL/GenBank/DDBJ databases">
        <authorList>
            <person name="Zhu H."/>
        </authorList>
    </citation>
    <scope>NUCLEOTIDE SEQUENCE [LARGE SCALE GENOMIC DNA]</scope>
    <source>
        <strain evidence="1 2">K1W22B-8</strain>
    </source>
</reference>
<protein>
    <submittedName>
        <fullName evidence="1">Uncharacterized protein</fullName>
    </submittedName>
</protein>
<keyword evidence="2" id="KW-1185">Reference proteome</keyword>